<dbReference type="Proteomes" id="UP000002772">
    <property type="component" value="Unassembled WGS sequence"/>
</dbReference>
<keyword evidence="1" id="KW-1133">Transmembrane helix</keyword>
<reference evidence="3" key="1">
    <citation type="journal article" date="2011" name="Stand. Genomic Sci.">
        <title>Non-contiguous finished genome sequence of the opportunistic oral pathogen Prevotella multisaccharivorax type strain (PPPA20).</title>
        <authorList>
            <person name="Pati A."/>
            <person name="Gronow S."/>
            <person name="Lu M."/>
            <person name="Lapidus A."/>
            <person name="Nolan M."/>
            <person name="Lucas S."/>
            <person name="Hammon N."/>
            <person name="Deshpande S."/>
            <person name="Cheng J.F."/>
            <person name="Tapia R."/>
            <person name="Han C."/>
            <person name="Goodwin L."/>
            <person name="Pitluck S."/>
            <person name="Liolios K."/>
            <person name="Pagani I."/>
            <person name="Mavromatis K."/>
            <person name="Mikhailova N."/>
            <person name="Huntemann M."/>
            <person name="Chen A."/>
            <person name="Palaniappan K."/>
            <person name="Land M."/>
            <person name="Hauser L."/>
            <person name="Detter J.C."/>
            <person name="Brambilla E.M."/>
            <person name="Rohde M."/>
            <person name="Goker M."/>
            <person name="Woyke T."/>
            <person name="Bristow J."/>
            <person name="Eisen J.A."/>
            <person name="Markowitz V."/>
            <person name="Hugenholtz P."/>
            <person name="Kyrpides N.C."/>
            <person name="Klenk H.P."/>
            <person name="Ivanova N."/>
        </authorList>
    </citation>
    <scope>NUCLEOTIDE SEQUENCE [LARGE SCALE GENOMIC DNA]</scope>
    <source>
        <strain evidence="3">DSM 17128</strain>
    </source>
</reference>
<gene>
    <name evidence="2" type="ORF">Premu_1167</name>
</gene>
<dbReference type="HOGENOM" id="CLU_044348_3_3_10"/>
<keyword evidence="3" id="KW-1185">Reference proteome</keyword>
<sequence length="111" mass="13070">MNLTDFYEVYPNEEACEHALKEFRECHTLYCPECGGLHLSWNPSHKSWTCMDCGHEVTLRSGTVMQGSKLPIFDWFVAMFLIVSTKWAISALEVQRQLGRKRYQPMWEMMM</sequence>
<feature type="non-terminal residue" evidence="2">
    <location>
        <position position="111"/>
    </location>
</feature>
<evidence type="ECO:0000313" key="2">
    <source>
        <dbReference type="EMBL" id="EGN56601.1"/>
    </source>
</evidence>
<protein>
    <recommendedName>
        <fullName evidence="4">Transposase zinc-ribbon domain-containing protein</fullName>
    </recommendedName>
</protein>
<keyword evidence="1" id="KW-0472">Membrane</keyword>
<keyword evidence="1" id="KW-0812">Transmembrane</keyword>
<dbReference type="EMBL" id="GL945017">
    <property type="protein sequence ID" value="EGN56601.1"/>
    <property type="molecule type" value="Genomic_DNA"/>
</dbReference>
<evidence type="ECO:0000256" key="1">
    <source>
        <dbReference type="SAM" id="Phobius"/>
    </source>
</evidence>
<name>F8N923_9BACT</name>
<dbReference type="eggNOG" id="COG3677">
    <property type="taxonomic scope" value="Bacteria"/>
</dbReference>
<feature type="transmembrane region" description="Helical" evidence="1">
    <location>
        <begin position="72"/>
        <end position="92"/>
    </location>
</feature>
<evidence type="ECO:0000313" key="3">
    <source>
        <dbReference type="Proteomes" id="UP000002772"/>
    </source>
</evidence>
<accession>F8N923</accession>
<proteinExistence type="predicted"/>
<organism evidence="2 3">
    <name type="scientific">Hallella multisaccharivorax DSM 17128</name>
    <dbReference type="NCBI Taxonomy" id="688246"/>
    <lineage>
        <taxon>Bacteria</taxon>
        <taxon>Pseudomonadati</taxon>
        <taxon>Bacteroidota</taxon>
        <taxon>Bacteroidia</taxon>
        <taxon>Bacteroidales</taxon>
        <taxon>Prevotellaceae</taxon>
        <taxon>Hallella</taxon>
    </lineage>
</organism>
<dbReference type="AlphaFoldDB" id="F8N923"/>
<dbReference type="STRING" id="688246.Premu_1167"/>
<evidence type="ECO:0008006" key="4">
    <source>
        <dbReference type="Google" id="ProtNLM"/>
    </source>
</evidence>